<evidence type="ECO:0000313" key="3">
    <source>
        <dbReference type="Proteomes" id="UP000254174"/>
    </source>
</evidence>
<dbReference type="GO" id="GO:0005524">
    <property type="term" value="F:ATP binding"/>
    <property type="evidence" value="ECO:0007669"/>
    <property type="project" value="UniProtKB-KW"/>
</dbReference>
<proteinExistence type="predicted"/>
<keyword evidence="2" id="KW-0067">ATP-binding</keyword>
<dbReference type="PANTHER" id="PTHR43038:SF4">
    <property type="entry name" value="RIBOSOME-ASSOCIATED ATPASE"/>
    <property type="match status" value="1"/>
</dbReference>
<name>A0A377DAK0_ECOLX</name>
<keyword evidence="2" id="KW-0547">Nucleotide-binding</keyword>
<evidence type="ECO:0000313" key="2">
    <source>
        <dbReference type="EMBL" id="STM18112.1"/>
    </source>
</evidence>
<accession>A0A377DAK0</accession>
<dbReference type="PANTHER" id="PTHR43038">
    <property type="entry name" value="ATP-BINDING CASSETTE, SUB-FAMILY H, MEMBER 1"/>
    <property type="match status" value="1"/>
</dbReference>
<dbReference type="EMBL" id="UGFC01000006">
    <property type="protein sequence ID" value="STM18112.1"/>
    <property type="molecule type" value="Genomic_DNA"/>
</dbReference>
<feature type="domain" description="ABC transporter" evidence="1">
    <location>
        <begin position="3"/>
        <end position="46"/>
    </location>
</feature>
<reference evidence="2 3" key="1">
    <citation type="submission" date="2018-06" db="EMBL/GenBank/DDBJ databases">
        <authorList>
            <consortium name="Pathogen Informatics"/>
            <person name="Doyle S."/>
        </authorList>
    </citation>
    <scope>NUCLEOTIDE SEQUENCE [LARGE SCALE GENOMIC DNA]</scope>
    <source>
        <strain evidence="2 3">NCTC7922</strain>
    </source>
</reference>
<sequence>MSERFKLNDVEDVLPESLPLGIRQRLSLAVAVIHRPEMLILDEPTSGVDPVARICSGS</sequence>
<evidence type="ECO:0000259" key="1">
    <source>
        <dbReference type="Pfam" id="PF00005"/>
    </source>
</evidence>
<dbReference type="GO" id="GO:0016887">
    <property type="term" value="F:ATP hydrolysis activity"/>
    <property type="evidence" value="ECO:0007669"/>
    <property type="project" value="InterPro"/>
</dbReference>
<gene>
    <name evidence="2" type="primary">ybhF_1</name>
    <name evidence="2" type="ORF">NCTC7922_04294</name>
</gene>
<organism evidence="2 3">
    <name type="scientific">Escherichia coli</name>
    <dbReference type="NCBI Taxonomy" id="562"/>
    <lineage>
        <taxon>Bacteria</taxon>
        <taxon>Pseudomonadati</taxon>
        <taxon>Pseudomonadota</taxon>
        <taxon>Gammaproteobacteria</taxon>
        <taxon>Enterobacterales</taxon>
        <taxon>Enterobacteriaceae</taxon>
        <taxon>Escherichia</taxon>
    </lineage>
</organism>
<dbReference type="InterPro" id="IPR003439">
    <property type="entry name" value="ABC_transporter-like_ATP-bd"/>
</dbReference>
<dbReference type="Pfam" id="PF00005">
    <property type="entry name" value="ABC_tran"/>
    <property type="match status" value="1"/>
</dbReference>
<protein>
    <submittedName>
        <fullName evidence="2">Putative type I secretion system, ATP-binding protein</fullName>
    </submittedName>
</protein>
<dbReference type="SUPFAM" id="SSF52540">
    <property type="entry name" value="P-loop containing nucleoside triphosphate hydrolases"/>
    <property type="match status" value="1"/>
</dbReference>
<dbReference type="Proteomes" id="UP000254174">
    <property type="component" value="Unassembled WGS sequence"/>
</dbReference>
<dbReference type="AlphaFoldDB" id="A0A377DAK0"/>
<dbReference type="Gene3D" id="3.40.50.300">
    <property type="entry name" value="P-loop containing nucleotide triphosphate hydrolases"/>
    <property type="match status" value="1"/>
</dbReference>
<dbReference type="InterPro" id="IPR027417">
    <property type="entry name" value="P-loop_NTPase"/>
</dbReference>